<organism evidence="1 2">
    <name type="scientific">Rattus norvegicus</name>
    <name type="common">Rat</name>
    <dbReference type="NCBI Taxonomy" id="10116"/>
    <lineage>
        <taxon>Eukaryota</taxon>
        <taxon>Metazoa</taxon>
        <taxon>Chordata</taxon>
        <taxon>Craniata</taxon>
        <taxon>Vertebrata</taxon>
        <taxon>Euteleostomi</taxon>
        <taxon>Mammalia</taxon>
        <taxon>Eutheria</taxon>
        <taxon>Euarchontoglires</taxon>
        <taxon>Glires</taxon>
        <taxon>Rodentia</taxon>
        <taxon>Myomorpha</taxon>
        <taxon>Muroidea</taxon>
        <taxon>Muridae</taxon>
        <taxon>Murinae</taxon>
        <taxon>Rattus</taxon>
    </lineage>
</organism>
<proteinExistence type="predicted"/>
<protein>
    <submittedName>
        <fullName evidence="1">Elastin, isoform CRA_d</fullName>
    </submittedName>
</protein>
<accession>A6J0H6</accession>
<dbReference type="Proteomes" id="UP000234681">
    <property type="component" value="Chromosome 12"/>
</dbReference>
<gene>
    <name evidence="1 3" type="primary">Eln</name>
    <name evidence="1" type="ORF">rCG_21256</name>
</gene>
<dbReference type="EMBL" id="CH473973">
    <property type="protein sequence ID" value="EDM13415.1"/>
    <property type="molecule type" value="Genomic_DNA"/>
</dbReference>
<sequence>MAACTHPRHTPRRWPRVQRVVRAGPSHMQYCNPRPSWSHSITEHVSPTPPLCVSL</sequence>
<evidence type="ECO:0000313" key="2">
    <source>
        <dbReference type="Proteomes" id="UP000234681"/>
    </source>
</evidence>
<evidence type="ECO:0000313" key="1">
    <source>
        <dbReference type="EMBL" id="EDM13415.1"/>
    </source>
</evidence>
<reference evidence="1 2" key="1">
    <citation type="submission" date="2005-07" db="EMBL/GenBank/DDBJ databases">
        <authorList>
            <person name="Mural R.J."/>
            <person name="Li P.W."/>
            <person name="Adams M.D."/>
            <person name="Amanatides P.G."/>
            <person name="Baden-Tillson H."/>
            <person name="Barnstead M."/>
            <person name="Chin S.H."/>
            <person name="Dew I."/>
            <person name="Evans C.A."/>
            <person name="Ferriera S."/>
            <person name="Flanigan M."/>
            <person name="Fosler C."/>
            <person name="Glodek A."/>
            <person name="Gu Z."/>
            <person name="Holt R.A."/>
            <person name="Jennings D."/>
            <person name="Kraft C.L."/>
            <person name="Lu F."/>
            <person name="Nguyen T."/>
            <person name="Nusskern D.R."/>
            <person name="Pfannkoch C.M."/>
            <person name="Sitter C."/>
            <person name="Sutton G.G."/>
            <person name="Venter J.C."/>
            <person name="Wang Z."/>
            <person name="Woodage T."/>
            <person name="Zheng X.H."/>
            <person name="Zhong F."/>
        </authorList>
    </citation>
    <scope>NUCLEOTIDE SEQUENCE [LARGE SCALE GENOMIC DNA]</scope>
    <source>
        <strain>BN</strain>
        <strain evidence="2">Sprague-Dawley</strain>
    </source>
</reference>
<name>A6J0H6_RAT</name>
<dbReference type="AlphaFoldDB" id="A6J0H6"/>
<dbReference type="RGD" id="67394">
    <property type="gene designation" value="Eln"/>
</dbReference>
<evidence type="ECO:0000313" key="3">
    <source>
        <dbReference type="RGD" id="67394"/>
    </source>
</evidence>